<dbReference type="PANTHER" id="PTHR42894">
    <property type="entry name" value="N-(5'-PHOSPHORIBOSYL)ANTHRANILATE ISOMERASE"/>
    <property type="match status" value="1"/>
</dbReference>
<dbReference type="SUPFAM" id="SSF51366">
    <property type="entry name" value="Ribulose-phoshate binding barrel"/>
    <property type="match status" value="1"/>
</dbReference>
<comment type="caution">
    <text evidence="2">The sequence shown here is derived from an EMBL/GenBank/DDBJ whole genome shotgun (WGS) entry which is preliminary data.</text>
</comment>
<evidence type="ECO:0000256" key="1">
    <source>
        <dbReference type="ARBA" id="ARBA00007571"/>
    </source>
</evidence>
<evidence type="ECO:0000313" key="2">
    <source>
        <dbReference type="EMBL" id="KAK8949566.1"/>
    </source>
</evidence>
<gene>
    <name evidence="2" type="ORF">KSP39_PZI005754</name>
</gene>
<organism evidence="2 3">
    <name type="scientific">Platanthera zijinensis</name>
    <dbReference type="NCBI Taxonomy" id="2320716"/>
    <lineage>
        <taxon>Eukaryota</taxon>
        <taxon>Viridiplantae</taxon>
        <taxon>Streptophyta</taxon>
        <taxon>Embryophyta</taxon>
        <taxon>Tracheophyta</taxon>
        <taxon>Spermatophyta</taxon>
        <taxon>Magnoliopsida</taxon>
        <taxon>Liliopsida</taxon>
        <taxon>Asparagales</taxon>
        <taxon>Orchidaceae</taxon>
        <taxon>Orchidoideae</taxon>
        <taxon>Orchideae</taxon>
        <taxon>Orchidinae</taxon>
        <taxon>Platanthera</taxon>
    </lineage>
</organism>
<dbReference type="GO" id="GO:0004640">
    <property type="term" value="F:phosphoribosylanthranilate isomerase activity"/>
    <property type="evidence" value="ECO:0007669"/>
    <property type="project" value="UniProtKB-EC"/>
</dbReference>
<dbReference type="InterPro" id="IPR013785">
    <property type="entry name" value="Aldolase_TIM"/>
</dbReference>
<protein>
    <recommendedName>
        <fullName evidence="4">Phosphoribosylanthranilate isomerase</fullName>
    </recommendedName>
</protein>
<reference evidence="2 3" key="1">
    <citation type="journal article" date="2022" name="Nat. Plants">
        <title>Genomes of leafy and leafless Platanthera orchids illuminate the evolution of mycoheterotrophy.</title>
        <authorList>
            <person name="Li M.H."/>
            <person name="Liu K.W."/>
            <person name="Li Z."/>
            <person name="Lu H.C."/>
            <person name="Ye Q.L."/>
            <person name="Zhang D."/>
            <person name="Wang J.Y."/>
            <person name="Li Y.F."/>
            <person name="Zhong Z.M."/>
            <person name="Liu X."/>
            <person name="Yu X."/>
            <person name="Liu D.K."/>
            <person name="Tu X.D."/>
            <person name="Liu B."/>
            <person name="Hao Y."/>
            <person name="Liao X.Y."/>
            <person name="Jiang Y.T."/>
            <person name="Sun W.H."/>
            <person name="Chen J."/>
            <person name="Chen Y.Q."/>
            <person name="Ai Y."/>
            <person name="Zhai J.W."/>
            <person name="Wu S.S."/>
            <person name="Zhou Z."/>
            <person name="Hsiao Y.Y."/>
            <person name="Wu W.L."/>
            <person name="Chen Y.Y."/>
            <person name="Lin Y.F."/>
            <person name="Hsu J.L."/>
            <person name="Li C.Y."/>
            <person name="Wang Z.W."/>
            <person name="Zhao X."/>
            <person name="Zhong W.Y."/>
            <person name="Ma X.K."/>
            <person name="Ma L."/>
            <person name="Huang J."/>
            <person name="Chen G.Z."/>
            <person name="Huang M.Z."/>
            <person name="Huang L."/>
            <person name="Peng D.H."/>
            <person name="Luo Y.B."/>
            <person name="Zou S.Q."/>
            <person name="Chen S.P."/>
            <person name="Lan S."/>
            <person name="Tsai W.C."/>
            <person name="Van de Peer Y."/>
            <person name="Liu Z.J."/>
        </authorList>
    </citation>
    <scope>NUCLEOTIDE SEQUENCE [LARGE SCALE GENOMIC DNA]</scope>
    <source>
        <strain evidence="2">Lor287</strain>
    </source>
</reference>
<accession>A0AAP0BUL9</accession>
<name>A0AAP0BUL9_9ASPA</name>
<dbReference type="Proteomes" id="UP001418222">
    <property type="component" value="Unassembled WGS sequence"/>
</dbReference>
<dbReference type="EMBL" id="JBBWWQ010000004">
    <property type="protein sequence ID" value="KAK8949566.1"/>
    <property type="molecule type" value="Genomic_DNA"/>
</dbReference>
<evidence type="ECO:0008006" key="4">
    <source>
        <dbReference type="Google" id="ProtNLM"/>
    </source>
</evidence>
<dbReference type="InterPro" id="IPR011060">
    <property type="entry name" value="RibuloseP-bd_barrel"/>
</dbReference>
<comment type="similarity">
    <text evidence="1">Belongs to the TrpF family.</text>
</comment>
<dbReference type="AlphaFoldDB" id="A0AAP0BUL9"/>
<keyword evidence="3" id="KW-1185">Reference proteome</keyword>
<dbReference type="GO" id="GO:0000162">
    <property type="term" value="P:L-tryptophan biosynthetic process"/>
    <property type="evidence" value="ECO:0007669"/>
    <property type="project" value="UniProtKB-KW"/>
</dbReference>
<evidence type="ECO:0000313" key="3">
    <source>
        <dbReference type="Proteomes" id="UP001418222"/>
    </source>
</evidence>
<dbReference type="PANTHER" id="PTHR42894:SF1">
    <property type="entry name" value="N-(5'-PHOSPHORIBOSYL)ANTHRANILATE ISOMERASE"/>
    <property type="match status" value="1"/>
</dbReference>
<dbReference type="InterPro" id="IPR044643">
    <property type="entry name" value="TrpF_fam"/>
</dbReference>
<proteinExistence type="inferred from homology"/>
<dbReference type="Gene3D" id="3.20.20.70">
    <property type="entry name" value="Aldolase class I"/>
    <property type="match status" value="1"/>
</dbReference>
<sequence length="173" mass="19031">MHASSLIPINDIVKLCHFHFLTIFCSYYLGNNIRQFISQSRSLSLAKRIKACLISKFSSSSPLENVSQRAGPIVKMCGITSVRDAELAARAGASLIGFILWPKSKRSISLSLAKEISKDARDHGAEPVGMFVDDDFGTMPKSSDAADLGFLQVIYPKIIVRVLQIWACSKLLI</sequence>